<dbReference type="Proteomes" id="UP000241867">
    <property type="component" value="Segment"/>
</dbReference>
<proteinExistence type="predicted"/>
<reference evidence="1" key="1">
    <citation type="submission" date="2017-10" db="EMBL/GenBank/DDBJ databases">
        <title>Characterization and Complete Genome Sequence Analysis of a Lytic Bacteriophage FEC14 infecting Escherichia coli O157:H7.</title>
        <authorList>
            <person name="Fan C."/>
            <person name="Zhao C."/>
            <person name="Hao Y."/>
            <person name="Jiang H."/>
            <person name="Sun Y."/>
        </authorList>
    </citation>
    <scope>NUCLEOTIDE SEQUENCE [LARGE SCALE GENOMIC DNA]</scope>
</reference>
<accession>A0A2H4PPJ3</accession>
<dbReference type="GeneID" id="55808846"/>
<evidence type="ECO:0000313" key="2">
    <source>
        <dbReference type="Proteomes" id="UP000241867"/>
    </source>
</evidence>
<organism evidence="1 2">
    <name type="scientific">Escherichia phage FEC14</name>
    <dbReference type="NCBI Taxonomy" id="2053671"/>
    <lineage>
        <taxon>Viruses</taxon>
        <taxon>Duplodnaviria</taxon>
        <taxon>Heunggongvirae</taxon>
        <taxon>Uroviricota</taxon>
        <taxon>Caudoviricetes</taxon>
        <taxon>Pantevenvirales</taxon>
        <taxon>Ackermannviridae</taxon>
        <taxon>Cvivirinae</taxon>
        <taxon>Kuttervirus</taxon>
        <taxon>Kuttervirus FEC14</taxon>
    </lineage>
</organism>
<dbReference type="EMBL" id="MG383452">
    <property type="protein sequence ID" value="ATW66942.1"/>
    <property type="molecule type" value="Genomic_DNA"/>
</dbReference>
<keyword evidence="2" id="KW-1185">Reference proteome</keyword>
<dbReference type="KEGG" id="vg:55808846"/>
<evidence type="ECO:0000313" key="1">
    <source>
        <dbReference type="EMBL" id="ATW66942.1"/>
    </source>
</evidence>
<name>A0A2H4PPJ3_9CAUD</name>
<dbReference type="RefSeq" id="YP_009879614.1">
    <property type="nucleotide sequence ID" value="NC_049427.1"/>
</dbReference>
<sequence length="41" mass="4788">MCCNDAFVYKIGYFLNQSKKLCNSTYIHKNGYNPPYFVACQ</sequence>
<protein>
    <submittedName>
        <fullName evidence="1">Uncharacterized protein</fullName>
    </submittedName>
</protein>